<gene>
    <name evidence="3" type="ORF">ENR15_08920</name>
</gene>
<sequence length="239" mass="28353">MVLEIKREEIIFPPGDLLSEEPPLETERHLKQILLLLSSLEWWWRDRPDAPEAGRYNFYAAGNLTIYYSSRQLRSEEFRGPDFFVVLDVEYKERKSWVVWEEDGKYPNVIVEMLSESTATTDKGLKKQIYQDTFRTPEYFWFDPFSLEFQGFRRADGRTYQPITPNEQGWLWSQQLELYLGILADKLRFFTADGELVLLPSEAALQELARAERERSRAETAEAELERLRRLLRERGVEE</sequence>
<reference evidence="3" key="1">
    <citation type="journal article" date="2020" name="mSystems">
        <title>Genome- and Community-Level Interaction Insights into Carbon Utilization and Element Cycling Functions of Hydrothermarchaeota in Hydrothermal Sediment.</title>
        <authorList>
            <person name="Zhou Z."/>
            <person name="Liu Y."/>
            <person name="Xu W."/>
            <person name="Pan J."/>
            <person name="Luo Z.H."/>
            <person name="Li M."/>
        </authorList>
    </citation>
    <scope>NUCLEOTIDE SEQUENCE [LARGE SCALE GENOMIC DNA]</scope>
    <source>
        <strain evidence="3">SpSt-374</strain>
    </source>
</reference>
<protein>
    <submittedName>
        <fullName evidence="3">Uma2 family endonuclease</fullName>
    </submittedName>
</protein>
<dbReference type="InterPro" id="IPR011335">
    <property type="entry name" value="Restrct_endonuc-II-like"/>
</dbReference>
<name>A0A7C3VGC1_9CYAN</name>
<feature type="coiled-coil region" evidence="1">
    <location>
        <begin position="201"/>
        <end position="238"/>
    </location>
</feature>
<organism evidence="3">
    <name type="scientific">Planktothricoides sp. SpSt-374</name>
    <dbReference type="NCBI Taxonomy" id="2282167"/>
    <lineage>
        <taxon>Bacteria</taxon>
        <taxon>Bacillati</taxon>
        <taxon>Cyanobacteriota</taxon>
        <taxon>Cyanophyceae</taxon>
        <taxon>Oscillatoriophycideae</taxon>
        <taxon>Oscillatoriales</taxon>
        <taxon>Oscillatoriaceae</taxon>
        <taxon>Planktothricoides</taxon>
    </lineage>
</organism>
<dbReference type="Pfam" id="PF05685">
    <property type="entry name" value="Uma2"/>
    <property type="match status" value="1"/>
</dbReference>
<dbReference type="Gene3D" id="3.90.1570.10">
    <property type="entry name" value="tt1808, chain A"/>
    <property type="match status" value="1"/>
</dbReference>
<evidence type="ECO:0000313" key="3">
    <source>
        <dbReference type="EMBL" id="HGG00754.1"/>
    </source>
</evidence>
<dbReference type="SUPFAM" id="SSF52980">
    <property type="entry name" value="Restriction endonuclease-like"/>
    <property type="match status" value="1"/>
</dbReference>
<comment type="caution">
    <text evidence="3">The sequence shown here is derived from an EMBL/GenBank/DDBJ whole genome shotgun (WGS) entry which is preliminary data.</text>
</comment>
<keyword evidence="3" id="KW-0540">Nuclease</keyword>
<dbReference type="AlphaFoldDB" id="A0A7C3VGC1"/>
<dbReference type="InterPro" id="IPR012296">
    <property type="entry name" value="Nuclease_put_TT1808"/>
</dbReference>
<dbReference type="InterPro" id="IPR008538">
    <property type="entry name" value="Uma2"/>
</dbReference>
<keyword evidence="1" id="KW-0175">Coiled coil</keyword>
<keyword evidence="3" id="KW-0378">Hydrolase</keyword>
<dbReference type="PANTHER" id="PTHR33352">
    <property type="entry name" value="SLR1095 PROTEIN"/>
    <property type="match status" value="1"/>
</dbReference>
<evidence type="ECO:0000259" key="2">
    <source>
        <dbReference type="Pfam" id="PF05685"/>
    </source>
</evidence>
<accession>A0A7C3VGC1</accession>
<dbReference type="PANTHER" id="PTHR33352:SF3">
    <property type="entry name" value="SLR1612 PROTEIN"/>
    <property type="match status" value="1"/>
</dbReference>
<dbReference type="GO" id="GO:0004519">
    <property type="term" value="F:endonuclease activity"/>
    <property type="evidence" value="ECO:0007669"/>
    <property type="project" value="UniProtKB-KW"/>
</dbReference>
<keyword evidence="3" id="KW-0255">Endonuclease</keyword>
<feature type="domain" description="Putative restriction endonuclease" evidence="2">
    <location>
        <begin position="18"/>
        <end position="179"/>
    </location>
</feature>
<dbReference type="EMBL" id="DSPX01000088">
    <property type="protein sequence ID" value="HGG00754.1"/>
    <property type="molecule type" value="Genomic_DNA"/>
</dbReference>
<evidence type="ECO:0000256" key="1">
    <source>
        <dbReference type="SAM" id="Coils"/>
    </source>
</evidence>
<dbReference type="CDD" id="cd06260">
    <property type="entry name" value="DUF820-like"/>
    <property type="match status" value="1"/>
</dbReference>
<proteinExistence type="predicted"/>